<proteinExistence type="predicted"/>
<accession>A0A7R9BUK1</accession>
<dbReference type="EMBL" id="CAJPEX010002079">
    <property type="protein sequence ID" value="CAG0920468.1"/>
    <property type="molecule type" value="Genomic_DNA"/>
</dbReference>
<dbReference type="Proteomes" id="UP000678499">
    <property type="component" value="Unassembled WGS sequence"/>
</dbReference>
<organism evidence="2">
    <name type="scientific">Notodromas monacha</name>
    <dbReference type="NCBI Taxonomy" id="399045"/>
    <lineage>
        <taxon>Eukaryota</taxon>
        <taxon>Metazoa</taxon>
        <taxon>Ecdysozoa</taxon>
        <taxon>Arthropoda</taxon>
        <taxon>Crustacea</taxon>
        <taxon>Oligostraca</taxon>
        <taxon>Ostracoda</taxon>
        <taxon>Podocopa</taxon>
        <taxon>Podocopida</taxon>
        <taxon>Cypridocopina</taxon>
        <taxon>Cypridoidea</taxon>
        <taxon>Cyprididae</taxon>
        <taxon>Notodromas</taxon>
    </lineage>
</organism>
<name>A0A7R9BUK1_9CRUS</name>
<reference evidence="2" key="1">
    <citation type="submission" date="2020-11" db="EMBL/GenBank/DDBJ databases">
        <authorList>
            <person name="Tran Van P."/>
        </authorList>
    </citation>
    <scope>NUCLEOTIDE SEQUENCE</scope>
</reference>
<protein>
    <submittedName>
        <fullName evidence="2">Uncharacterized protein</fullName>
    </submittedName>
</protein>
<evidence type="ECO:0000256" key="1">
    <source>
        <dbReference type="SAM" id="Coils"/>
    </source>
</evidence>
<dbReference type="AlphaFoldDB" id="A0A7R9BUK1"/>
<feature type="coiled-coil region" evidence="1">
    <location>
        <begin position="239"/>
        <end position="304"/>
    </location>
</feature>
<evidence type="ECO:0000313" key="2">
    <source>
        <dbReference type="EMBL" id="CAD7280316.1"/>
    </source>
</evidence>
<keyword evidence="3" id="KW-1185">Reference proteome</keyword>
<gene>
    <name evidence="2" type="ORF">NMOB1V02_LOCUS7976</name>
</gene>
<sequence length="437" mass="49549">MAAGHDSFVASGISTLTTEEEHGWNMTFALSEADAMTATEVDDAVEEEIEMEAWRLMGGSDMTTVSDANVKAVAAKIRAILEDKLAERGVSGRFTQEIIERKLQAILDKIRSGKGTAKTAVQEARLWYSALENAKKVRKQQEFDAPPPSAAGEEICDDETEEVQQYVQAAEIEKRMPLGDAMIGITYRDQYYEEVAYEHNTRVGMALGNKIDELNKRRGQVNDLVDEHNFLMDQLPLEKIALERKKTEYEIKAKEWEEMQKSYARWPEEKEELLFQLDNLHDELLEVEAENAKLNTLVESLQMSVGKHQDAIQVLKSLPVETQEYYKKILAFSNEIAEANDKIDEMQSAYWDFVGMVEKLAEALLKMEMIPATALFMAENFNKSFISGPWRAHGLKTGRIPSVQNKIANSVRMAKRLSVILERARKSEKRVVKGLAF</sequence>
<keyword evidence="1" id="KW-0175">Coiled coil</keyword>
<dbReference type="EMBL" id="OA884116">
    <property type="protein sequence ID" value="CAD7280316.1"/>
    <property type="molecule type" value="Genomic_DNA"/>
</dbReference>
<evidence type="ECO:0000313" key="3">
    <source>
        <dbReference type="Proteomes" id="UP000678499"/>
    </source>
</evidence>